<dbReference type="PANTHER" id="PTHR38795:SF1">
    <property type="entry name" value="DUF6604 DOMAIN-CONTAINING PROTEIN"/>
    <property type="match status" value="1"/>
</dbReference>
<comment type="caution">
    <text evidence="1">The sequence shown here is derived from an EMBL/GenBank/DDBJ whole genome shotgun (WGS) entry which is preliminary data.</text>
</comment>
<keyword evidence="2" id="KW-1185">Reference proteome</keyword>
<organism evidence="1 2">
    <name type="scientific">Sphagnurus paluster</name>
    <dbReference type="NCBI Taxonomy" id="117069"/>
    <lineage>
        <taxon>Eukaryota</taxon>
        <taxon>Fungi</taxon>
        <taxon>Dikarya</taxon>
        <taxon>Basidiomycota</taxon>
        <taxon>Agaricomycotina</taxon>
        <taxon>Agaricomycetes</taxon>
        <taxon>Agaricomycetidae</taxon>
        <taxon>Agaricales</taxon>
        <taxon>Tricholomatineae</taxon>
        <taxon>Lyophyllaceae</taxon>
        <taxon>Sphagnurus</taxon>
    </lineage>
</organism>
<gene>
    <name evidence="1" type="ORF">H0H81_002642</name>
</gene>
<evidence type="ECO:0000313" key="1">
    <source>
        <dbReference type="EMBL" id="KAG5654451.1"/>
    </source>
</evidence>
<proteinExistence type="predicted"/>
<protein>
    <submittedName>
        <fullName evidence="1">Uncharacterized protein</fullName>
    </submittedName>
</protein>
<sequence>MVKQLEHDLLVDFPQFADIQATQTSIVVPLLVSLIGTSEETPYGVKEQLMANTWLILQGFSEVLDLPASRASMTPAQRLREGKCILCNYWPDLVIMYKYPNGAVPKSQKFYGDFGLPKEFRPFLLDKKRPKSWALLFSCQVMLDTVHTRRVLLDVDLKAMRTVGRSLSSGIETFLNSRVLYDSNMDVKRELAPGISEGIKQYLLDDFLTRVKVSAGWQKQSMQACQPDSLWRQNPWLVANAMTDALMDRLTITNGAMGAGGFLQSAIHLWNMLKVTGHLRLPQTSNALTTADVSHKNEPHNSKVHLLLMENMVSLFGDKVFSGPPPTDPARLLSRFELMLGVRPEEFAAENLRRERNGPRAHNPAGRGVSAMDSVAWNLHDKDFALQKLPGNVRSKANATLKPKPEEHPLTYVQKLVESELGHGVRETTGPLLNLDILKIHDLCVRLFGELNDVLKGDLERVFNRPYSQLVPTQIQWPMITGWVARSGEPVVSGGKGINVQLLKKAGEVTRIVGKEQVSTYLVTGLDLEQ</sequence>
<dbReference type="EMBL" id="JABCKI010000008">
    <property type="protein sequence ID" value="KAG5654451.1"/>
    <property type="molecule type" value="Genomic_DNA"/>
</dbReference>
<dbReference type="OrthoDB" id="2993576at2759"/>
<dbReference type="PANTHER" id="PTHR38795">
    <property type="entry name" value="DUF6604 DOMAIN-CONTAINING PROTEIN"/>
    <property type="match status" value="1"/>
</dbReference>
<dbReference type="Proteomes" id="UP000717328">
    <property type="component" value="Unassembled WGS sequence"/>
</dbReference>
<dbReference type="AlphaFoldDB" id="A0A9P7KPG2"/>
<evidence type="ECO:0000313" key="2">
    <source>
        <dbReference type="Proteomes" id="UP000717328"/>
    </source>
</evidence>
<accession>A0A9P7KPG2</accession>
<name>A0A9P7KPG2_9AGAR</name>
<reference evidence="1" key="1">
    <citation type="submission" date="2021-02" db="EMBL/GenBank/DDBJ databases">
        <authorList>
            <person name="Nieuwenhuis M."/>
            <person name="Van De Peppel L.J.J."/>
        </authorList>
    </citation>
    <scope>NUCLEOTIDE SEQUENCE</scope>
    <source>
        <strain evidence="1">D49</strain>
    </source>
</reference>
<reference evidence="1" key="2">
    <citation type="submission" date="2021-10" db="EMBL/GenBank/DDBJ databases">
        <title>Phylogenomics reveals ancestral predisposition of the termite-cultivated fungus Termitomyces towards a domesticated lifestyle.</title>
        <authorList>
            <person name="Auxier B."/>
            <person name="Grum-Grzhimaylo A."/>
            <person name="Cardenas M.E."/>
            <person name="Lodge J.D."/>
            <person name="Laessoe T."/>
            <person name="Pedersen O."/>
            <person name="Smith M.E."/>
            <person name="Kuyper T.W."/>
            <person name="Franco-Molano E.A."/>
            <person name="Baroni T.J."/>
            <person name="Aanen D.K."/>
        </authorList>
    </citation>
    <scope>NUCLEOTIDE SEQUENCE</scope>
    <source>
        <strain evidence="1">D49</strain>
    </source>
</reference>